<keyword evidence="2" id="KW-1185">Reference proteome</keyword>
<dbReference type="EMBL" id="JAINUF010000023">
    <property type="protein sequence ID" value="KAJ8333608.1"/>
    <property type="molecule type" value="Genomic_DNA"/>
</dbReference>
<evidence type="ECO:0000313" key="2">
    <source>
        <dbReference type="Proteomes" id="UP001152622"/>
    </source>
</evidence>
<proteinExistence type="predicted"/>
<sequence length="216" mass="25507">MSSDPGNEQTMTSKLRECGKICKNDRGLKIHQLLMKCQYQRAVRIHNIRQETKALKSQYKEAGEKDRNGLAQLMCILRKKIRVLRRAEWHRRQHRKRARKHAAFIANPFKFTKELLGQKRRLSSTLYKVYKNYPKLLLRLWKILRVFWRRGKIPEQRKVAEGVWIRKEENSTQIDQFRIISLLCVEQVRPIQAHLPPGVTVSSNILQVLGSDFALP</sequence>
<evidence type="ECO:0000313" key="1">
    <source>
        <dbReference type="EMBL" id="KAJ8333608.1"/>
    </source>
</evidence>
<accession>A0A9Q1E7F5</accession>
<name>A0A9Q1E7F5_SYNKA</name>
<reference evidence="1" key="1">
    <citation type="journal article" date="2023" name="Science">
        <title>Genome structures resolve the early diversification of teleost fishes.</title>
        <authorList>
            <person name="Parey E."/>
            <person name="Louis A."/>
            <person name="Montfort J."/>
            <person name="Bouchez O."/>
            <person name="Roques C."/>
            <person name="Iampietro C."/>
            <person name="Lluch J."/>
            <person name="Castinel A."/>
            <person name="Donnadieu C."/>
            <person name="Desvignes T."/>
            <person name="Floi Bucao C."/>
            <person name="Jouanno E."/>
            <person name="Wen M."/>
            <person name="Mejri S."/>
            <person name="Dirks R."/>
            <person name="Jansen H."/>
            <person name="Henkel C."/>
            <person name="Chen W.J."/>
            <person name="Zahm M."/>
            <person name="Cabau C."/>
            <person name="Klopp C."/>
            <person name="Thompson A.W."/>
            <person name="Robinson-Rechavi M."/>
            <person name="Braasch I."/>
            <person name="Lecointre G."/>
            <person name="Bobe J."/>
            <person name="Postlethwait J.H."/>
            <person name="Berthelot C."/>
            <person name="Roest Crollius H."/>
            <person name="Guiguen Y."/>
        </authorList>
    </citation>
    <scope>NUCLEOTIDE SEQUENCE</scope>
    <source>
        <strain evidence="1">WJC10195</strain>
    </source>
</reference>
<organism evidence="1 2">
    <name type="scientific">Synaphobranchus kaupii</name>
    <name type="common">Kaup's arrowtooth eel</name>
    <dbReference type="NCBI Taxonomy" id="118154"/>
    <lineage>
        <taxon>Eukaryota</taxon>
        <taxon>Metazoa</taxon>
        <taxon>Chordata</taxon>
        <taxon>Craniata</taxon>
        <taxon>Vertebrata</taxon>
        <taxon>Euteleostomi</taxon>
        <taxon>Actinopterygii</taxon>
        <taxon>Neopterygii</taxon>
        <taxon>Teleostei</taxon>
        <taxon>Anguilliformes</taxon>
        <taxon>Synaphobranchidae</taxon>
        <taxon>Synaphobranchus</taxon>
    </lineage>
</organism>
<comment type="caution">
    <text evidence="1">The sequence shown here is derived from an EMBL/GenBank/DDBJ whole genome shotgun (WGS) entry which is preliminary data.</text>
</comment>
<protein>
    <submittedName>
        <fullName evidence="1">Uncharacterized protein</fullName>
    </submittedName>
</protein>
<dbReference type="Proteomes" id="UP001152622">
    <property type="component" value="Chromosome 23"/>
</dbReference>
<dbReference type="AlphaFoldDB" id="A0A9Q1E7F5"/>
<gene>
    <name evidence="1" type="ORF">SKAU_G00416160</name>
</gene>